<keyword evidence="1" id="KW-0479">Metal-binding</keyword>
<evidence type="ECO:0000256" key="4">
    <source>
        <dbReference type="PROSITE-ProRule" id="PRU00175"/>
    </source>
</evidence>
<dbReference type="InterPro" id="IPR013083">
    <property type="entry name" value="Znf_RING/FYVE/PHD"/>
</dbReference>
<dbReference type="PANTHER" id="PTHR46359:SF2">
    <property type="entry name" value="GEO07743P1"/>
    <property type="match status" value="1"/>
</dbReference>
<feature type="region of interest" description="Disordered" evidence="5">
    <location>
        <begin position="1"/>
        <end position="46"/>
    </location>
</feature>
<keyword evidence="8" id="KW-1185">Reference proteome</keyword>
<organism evidence="7 8">
    <name type="scientific">Bursaphelenchus okinawaensis</name>
    <dbReference type="NCBI Taxonomy" id="465554"/>
    <lineage>
        <taxon>Eukaryota</taxon>
        <taxon>Metazoa</taxon>
        <taxon>Ecdysozoa</taxon>
        <taxon>Nematoda</taxon>
        <taxon>Chromadorea</taxon>
        <taxon>Rhabditida</taxon>
        <taxon>Tylenchina</taxon>
        <taxon>Tylenchomorpha</taxon>
        <taxon>Aphelenchoidea</taxon>
        <taxon>Aphelenchoididae</taxon>
        <taxon>Bursaphelenchus</taxon>
    </lineage>
</organism>
<dbReference type="InterPro" id="IPR052804">
    <property type="entry name" value="UEC_component"/>
</dbReference>
<dbReference type="GO" id="GO:0061630">
    <property type="term" value="F:ubiquitin protein ligase activity"/>
    <property type="evidence" value="ECO:0007669"/>
    <property type="project" value="TreeGrafter"/>
</dbReference>
<dbReference type="EMBL" id="CAJFDH010000002">
    <property type="protein sequence ID" value="CAD5213092.1"/>
    <property type="molecule type" value="Genomic_DNA"/>
</dbReference>
<feature type="domain" description="RING-type" evidence="6">
    <location>
        <begin position="98"/>
        <end position="138"/>
    </location>
</feature>
<dbReference type="InterPro" id="IPR042981">
    <property type="entry name" value="RNF11_RING-H2"/>
</dbReference>
<dbReference type="OrthoDB" id="9984778at2759"/>
<evidence type="ECO:0000313" key="7">
    <source>
        <dbReference type="EMBL" id="CAD5213092.1"/>
    </source>
</evidence>
<evidence type="ECO:0000259" key="6">
    <source>
        <dbReference type="PROSITE" id="PS50089"/>
    </source>
</evidence>
<dbReference type="PROSITE" id="PS50089">
    <property type="entry name" value="ZF_RING_2"/>
    <property type="match status" value="1"/>
</dbReference>
<dbReference type="GO" id="GO:0006511">
    <property type="term" value="P:ubiquitin-dependent protein catabolic process"/>
    <property type="evidence" value="ECO:0007669"/>
    <property type="project" value="TreeGrafter"/>
</dbReference>
<gene>
    <name evidence="7" type="ORF">BOKJ2_LOCUS4893</name>
</gene>
<sequence>MGNCLPFMHLRRSDDTEQLEERNSGNSRSDNQQRQSSSRRSRSHASSYVNQLYASSNAYMEEGEQQAIDEKRKARVRGILASIPISQYELGQSINDECAICMLDFEPTESIRYLPCKHGYHVDCIDDWLLRSFTCPSCMEPVDSALLSVFTASSGIADIASIPKATSSRS</sequence>
<dbReference type="Proteomes" id="UP000614601">
    <property type="component" value="Unassembled WGS sequence"/>
</dbReference>
<reference evidence="7" key="1">
    <citation type="submission" date="2020-09" db="EMBL/GenBank/DDBJ databases">
        <authorList>
            <person name="Kikuchi T."/>
        </authorList>
    </citation>
    <scope>NUCLEOTIDE SEQUENCE</scope>
    <source>
        <strain evidence="7">SH1</strain>
    </source>
</reference>
<dbReference type="PANTHER" id="PTHR46359">
    <property type="entry name" value="GEO07743P1"/>
    <property type="match status" value="1"/>
</dbReference>
<dbReference type="Pfam" id="PF13639">
    <property type="entry name" value="zf-RING_2"/>
    <property type="match status" value="1"/>
</dbReference>
<evidence type="ECO:0000313" key="8">
    <source>
        <dbReference type="Proteomes" id="UP000614601"/>
    </source>
</evidence>
<proteinExistence type="predicted"/>
<name>A0A811KBD2_9BILA</name>
<dbReference type="CDD" id="cd16468">
    <property type="entry name" value="RING-H2_RNF11"/>
    <property type="match status" value="1"/>
</dbReference>
<dbReference type="AlphaFoldDB" id="A0A811KBD2"/>
<dbReference type="GO" id="GO:0008270">
    <property type="term" value="F:zinc ion binding"/>
    <property type="evidence" value="ECO:0007669"/>
    <property type="project" value="UniProtKB-KW"/>
</dbReference>
<keyword evidence="2 4" id="KW-0863">Zinc-finger</keyword>
<evidence type="ECO:0000256" key="5">
    <source>
        <dbReference type="SAM" id="MobiDB-lite"/>
    </source>
</evidence>
<comment type="caution">
    <text evidence="7">The sequence shown here is derived from an EMBL/GenBank/DDBJ whole genome shotgun (WGS) entry which is preliminary data.</text>
</comment>
<dbReference type="EMBL" id="CAJFCW020000002">
    <property type="protein sequence ID" value="CAG9099056.1"/>
    <property type="molecule type" value="Genomic_DNA"/>
</dbReference>
<feature type="compositionally biased region" description="Low complexity" evidence="5">
    <location>
        <begin position="24"/>
        <end position="36"/>
    </location>
</feature>
<dbReference type="GO" id="GO:0000151">
    <property type="term" value="C:ubiquitin ligase complex"/>
    <property type="evidence" value="ECO:0007669"/>
    <property type="project" value="TreeGrafter"/>
</dbReference>
<dbReference type="SUPFAM" id="SSF57850">
    <property type="entry name" value="RING/U-box"/>
    <property type="match status" value="1"/>
</dbReference>
<evidence type="ECO:0000256" key="2">
    <source>
        <dbReference type="ARBA" id="ARBA00022771"/>
    </source>
</evidence>
<dbReference type="SMART" id="SM00184">
    <property type="entry name" value="RING"/>
    <property type="match status" value="1"/>
</dbReference>
<evidence type="ECO:0000256" key="1">
    <source>
        <dbReference type="ARBA" id="ARBA00022723"/>
    </source>
</evidence>
<keyword evidence="3" id="KW-0862">Zinc</keyword>
<protein>
    <recommendedName>
        <fullName evidence="6">RING-type domain-containing protein</fullName>
    </recommendedName>
</protein>
<dbReference type="Gene3D" id="3.30.40.10">
    <property type="entry name" value="Zinc/RING finger domain, C3HC4 (zinc finger)"/>
    <property type="match status" value="1"/>
</dbReference>
<feature type="compositionally biased region" description="Basic and acidic residues" evidence="5">
    <location>
        <begin position="11"/>
        <end position="23"/>
    </location>
</feature>
<dbReference type="Proteomes" id="UP000783686">
    <property type="component" value="Unassembled WGS sequence"/>
</dbReference>
<dbReference type="InterPro" id="IPR001841">
    <property type="entry name" value="Znf_RING"/>
</dbReference>
<evidence type="ECO:0000256" key="3">
    <source>
        <dbReference type="ARBA" id="ARBA00022833"/>
    </source>
</evidence>
<accession>A0A811KBD2</accession>